<sequence>MRSHPRGGSGSGGAPRAPPGEFEFSLKAPQVAPRALGESFAGLVEAARILEAGYVVVHASQPGWAELGVRLLDVGLTPVVVSPPPMRGRMWVGDREEGEERAELGGFLWAWDPVGRIRRWHLGMRVCSAPPLGVWPTT</sequence>
<protein>
    <submittedName>
        <fullName evidence="2">Uncharacterized protein</fullName>
    </submittedName>
</protein>
<evidence type="ECO:0000256" key="1">
    <source>
        <dbReference type="SAM" id="MobiDB-lite"/>
    </source>
</evidence>
<feature type="region of interest" description="Disordered" evidence="1">
    <location>
        <begin position="1"/>
        <end position="21"/>
    </location>
</feature>
<evidence type="ECO:0000313" key="3">
    <source>
        <dbReference type="Proteomes" id="UP000242015"/>
    </source>
</evidence>
<proteinExistence type="predicted"/>
<name>A0A2R6CBP9_9ARCH</name>
<evidence type="ECO:0000313" key="2">
    <source>
        <dbReference type="EMBL" id="PSO08324.1"/>
    </source>
</evidence>
<dbReference type="EMBL" id="NEXF01000106">
    <property type="protein sequence ID" value="PSO08324.1"/>
    <property type="molecule type" value="Genomic_DNA"/>
</dbReference>
<dbReference type="AlphaFoldDB" id="A0A2R6CBP9"/>
<comment type="caution">
    <text evidence="2">The sequence shown here is derived from an EMBL/GenBank/DDBJ whole genome shotgun (WGS) entry which is preliminary data.</text>
</comment>
<reference evidence="2 3" key="1">
    <citation type="submission" date="2017-04" db="EMBL/GenBank/DDBJ databases">
        <title>Novel microbial lineages endemic to geothermal iron-oxide mats fill important gaps in the evolutionary history of Archaea.</title>
        <authorList>
            <person name="Jay Z.J."/>
            <person name="Beam J.P."/>
            <person name="Dlakic M."/>
            <person name="Rusch D.B."/>
            <person name="Kozubal M.A."/>
            <person name="Inskeep W.P."/>
        </authorList>
    </citation>
    <scope>NUCLEOTIDE SEQUENCE [LARGE SCALE GENOMIC DNA]</scope>
    <source>
        <strain evidence="2">BE_D</strain>
    </source>
</reference>
<dbReference type="Proteomes" id="UP000242015">
    <property type="component" value="Unassembled WGS sequence"/>
</dbReference>
<accession>A0A2R6CBP9</accession>
<organism evidence="2 3">
    <name type="scientific">Candidatus Marsarchaeota G2 archaeon BE_D</name>
    <dbReference type="NCBI Taxonomy" id="1978158"/>
    <lineage>
        <taxon>Archaea</taxon>
        <taxon>Candidatus Marsarchaeota</taxon>
        <taxon>Candidatus Marsarchaeota group 2</taxon>
    </lineage>
</organism>
<gene>
    <name evidence="2" type="ORF">B9Q04_06180</name>
</gene>